<dbReference type="CDD" id="cd00796">
    <property type="entry name" value="INT_Rci_Hp1_C"/>
    <property type="match status" value="1"/>
</dbReference>
<dbReference type="OrthoDB" id="8201432at2"/>
<dbReference type="STRING" id="1670800.BSQ44_20170"/>
<dbReference type="InterPro" id="IPR050090">
    <property type="entry name" value="Tyrosine_recombinase_XerCD"/>
</dbReference>
<feature type="domain" description="Tyr recombinase" evidence="6">
    <location>
        <begin position="161"/>
        <end position="336"/>
    </location>
</feature>
<dbReference type="EMBL" id="CP018171">
    <property type="protein sequence ID" value="APH73428.1"/>
    <property type="molecule type" value="Genomic_DNA"/>
</dbReference>
<reference evidence="9" key="1">
    <citation type="submission" date="2016-11" db="EMBL/GenBank/DDBJ databases">
        <title>Mesorhizobium oceanicum sp. nov., isolated from deep seawater in South China Sea.</title>
        <authorList>
            <person name="Fu G.-Y."/>
        </authorList>
    </citation>
    <scope>NUCLEOTIDE SEQUENCE [LARGE SCALE GENOMIC DNA]</scope>
    <source>
        <strain evidence="9">B7</strain>
    </source>
</reference>
<dbReference type="Proteomes" id="UP000182840">
    <property type="component" value="Chromosome"/>
</dbReference>
<keyword evidence="3 5" id="KW-0238">DNA-binding</keyword>
<dbReference type="Gene3D" id="1.10.150.130">
    <property type="match status" value="1"/>
</dbReference>
<accession>A0A1L3SVL8</accession>
<evidence type="ECO:0000259" key="6">
    <source>
        <dbReference type="PROSITE" id="PS51898"/>
    </source>
</evidence>
<dbReference type="Pfam" id="PF00589">
    <property type="entry name" value="Phage_integrase"/>
    <property type="match status" value="1"/>
</dbReference>
<name>A0A1L3SVL8_9HYPH</name>
<dbReference type="PANTHER" id="PTHR30349">
    <property type="entry name" value="PHAGE INTEGRASE-RELATED"/>
    <property type="match status" value="1"/>
</dbReference>
<gene>
    <name evidence="8" type="ORF">BSQ44_20170</name>
</gene>
<evidence type="ECO:0000313" key="8">
    <source>
        <dbReference type="EMBL" id="APH73428.1"/>
    </source>
</evidence>
<keyword evidence="9" id="KW-1185">Reference proteome</keyword>
<keyword evidence="2" id="KW-0229">DNA integration</keyword>
<evidence type="ECO:0000259" key="7">
    <source>
        <dbReference type="PROSITE" id="PS51900"/>
    </source>
</evidence>
<dbReference type="GO" id="GO:0003677">
    <property type="term" value="F:DNA binding"/>
    <property type="evidence" value="ECO:0007669"/>
    <property type="project" value="UniProtKB-UniRule"/>
</dbReference>
<dbReference type="InterPro" id="IPR013762">
    <property type="entry name" value="Integrase-like_cat_sf"/>
</dbReference>
<dbReference type="GO" id="GO:0015074">
    <property type="term" value="P:DNA integration"/>
    <property type="evidence" value="ECO:0007669"/>
    <property type="project" value="UniProtKB-KW"/>
</dbReference>
<dbReference type="Gene3D" id="1.10.443.10">
    <property type="entry name" value="Intergrase catalytic core"/>
    <property type="match status" value="1"/>
</dbReference>
<comment type="similarity">
    <text evidence="1">Belongs to the 'phage' integrase family.</text>
</comment>
<organism evidence="8 9">
    <name type="scientific">Aquibium oceanicum</name>
    <dbReference type="NCBI Taxonomy" id="1670800"/>
    <lineage>
        <taxon>Bacteria</taxon>
        <taxon>Pseudomonadati</taxon>
        <taxon>Pseudomonadota</taxon>
        <taxon>Alphaproteobacteria</taxon>
        <taxon>Hyphomicrobiales</taxon>
        <taxon>Phyllobacteriaceae</taxon>
        <taxon>Aquibium</taxon>
    </lineage>
</organism>
<dbReference type="AlphaFoldDB" id="A0A1L3SVL8"/>
<proteinExistence type="inferred from homology"/>
<evidence type="ECO:0000256" key="5">
    <source>
        <dbReference type="PROSITE-ProRule" id="PRU01248"/>
    </source>
</evidence>
<keyword evidence="4" id="KW-0233">DNA recombination</keyword>
<protein>
    <submittedName>
        <fullName evidence="8">Integrase</fullName>
    </submittedName>
</protein>
<dbReference type="PANTHER" id="PTHR30349:SF64">
    <property type="entry name" value="PROPHAGE INTEGRASE INTD-RELATED"/>
    <property type="match status" value="1"/>
</dbReference>
<dbReference type="InterPro" id="IPR002104">
    <property type="entry name" value="Integrase_catalytic"/>
</dbReference>
<dbReference type="SUPFAM" id="SSF56349">
    <property type="entry name" value="DNA breaking-rejoining enzymes"/>
    <property type="match status" value="1"/>
</dbReference>
<dbReference type="GO" id="GO:0006310">
    <property type="term" value="P:DNA recombination"/>
    <property type="evidence" value="ECO:0007669"/>
    <property type="project" value="UniProtKB-KW"/>
</dbReference>
<evidence type="ECO:0000256" key="3">
    <source>
        <dbReference type="ARBA" id="ARBA00023125"/>
    </source>
</evidence>
<dbReference type="RefSeq" id="WP_072606895.1">
    <property type="nucleotide sequence ID" value="NZ_CP018171.1"/>
</dbReference>
<dbReference type="InterPro" id="IPR011010">
    <property type="entry name" value="DNA_brk_join_enz"/>
</dbReference>
<feature type="domain" description="Core-binding (CB)" evidence="7">
    <location>
        <begin position="61"/>
        <end position="139"/>
    </location>
</feature>
<evidence type="ECO:0000256" key="2">
    <source>
        <dbReference type="ARBA" id="ARBA00022908"/>
    </source>
</evidence>
<dbReference type="KEGG" id="meso:BSQ44_20170"/>
<dbReference type="PROSITE" id="PS51898">
    <property type="entry name" value="TYR_RECOMBINASE"/>
    <property type="match status" value="1"/>
</dbReference>
<dbReference type="PROSITE" id="PS51900">
    <property type="entry name" value="CB"/>
    <property type="match status" value="1"/>
</dbReference>
<dbReference type="InterPro" id="IPR010998">
    <property type="entry name" value="Integrase_recombinase_N"/>
</dbReference>
<evidence type="ECO:0000256" key="1">
    <source>
        <dbReference type="ARBA" id="ARBA00008857"/>
    </source>
</evidence>
<sequence length="338" mass="38197">MVTLELKGVHRVRVKGRTYWYAWRGGPRLKGEPGTPEFVASYNEAVADHRAPDATRFRSVILAYRASADFQKLAESTRRQWSRWLDRIDEHFGELRTAQFDRAEKIRPIIRKWRSTYADRPRTADYAMQVLSRVLSYAVDPMGKIAANPAEGIKQLYTSSRAEIIWTDEEITALKASNSEEIGHAVDLAAHTGLRLGDLLRVSWSHIGEHEITLPTGKSSGKRHAVIPLYDDLREILSRIPRRATTVLTSSKNRPWTTDGFGSSFNKAKARAGLADRDLHFHDLRGTAATKFYKAGLSERVIAEIMGWEEQSVSRIIRRYVGRAAATRAAIEQLAKGK</sequence>
<dbReference type="InterPro" id="IPR044068">
    <property type="entry name" value="CB"/>
</dbReference>
<evidence type="ECO:0000256" key="4">
    <source>
        <dbReference type="ARBA" id="ARBA00023172"/>
    </source>
</evidence>
<evidence type="ECO:0000313" key="9">
    <source>
        <dbReference type="Proteomes" id="UP000182840"/>
    </source>
</evidence>